<name>A0A0K0FDE9_STRVS</name>
<reference evidence="1" key="1">
    <citation type="submission" date="2014-07" db="EMBL/GenBank/DDBJ databases">
        <authorList>
            <person name="Martin A.A"/>
            <person name="De Silva N."/>
        </authorList>
    </citation>
    <scope>NUCLEOTIDE SEQUENCE</scope>
</reference>
<protein>
    <submittedName>
        <fullName evidence="2">C2H2-type domain-containing protein</fullName>
    </submittedName>
</protein>
<dbReference type="AlphaFoldDB" id="A0A0K0FDE9"/>
<sequence>MSIIKCYICHCKGIDCFSSISVYRGHVIFEHNSGKYNMFRCLIEGCSSPNTEYMFSSYIKHFKTSHGILNVVGRINENFYINEYNKFLKDSIEVENVTISNEPIAEIVDEHDLQENTLIDSIKDAVLVYLSKFITTKKAALELIDMVEKIFNLTGNYDEASK</sequence>
<evidence type="ECO:0000313" key="2">
    <source>
        <dbReference type="WBParaSite" id="SVE_0687300.1"/>
    </source>
</evidence>
<evidence type="ECO:0000313" key="1">
    <source>
        <dbReference type="Proteomes" id="UP000035680"/>
    </source>
</evidence>
<keyword evidence="1" id="KW-1185">Reference proteome</keyword>
<reference evidence="2" key="2">
    <citation type="submission" date="2015-08" db="UniProtKB">
        <authorList>
            <consortium name="WormBaseParasite"/>
        </authorList>
    </citation>
    <scope>IDENTIFICATION</scope>
</reference>
<accession>A0A0K0FDE9</accession>
<dbReference type="WBParaSite" id="SVE_0687300.1">
    <property type="protein sequence ID" value="SVE_0687300.1"/>
    <property type="gene ID" value="SVE_0687300"/>
</dbReference>
<dbReference type="Proteomes" id="UP000035680">
    <property type="component" value="Unassembled WGS sequence"/>
</dbReference>
<proteinExistence type="predicted"/>
<organism evidence="1 2">
    <name type="scientific">Strongyloides venezuelensis</name>
    <name type="common">Threadworm</name>
    <dbReference type="NCBI Taxonomy" id="75913"/>
    <lineage>
        <taxon>Eukaryota</taxon>
        <taxon>Metazoa</taxon>
        <taxon>Ecdysozoa</taxon>
        <taxon>Nematoda</taxon>
        <taxon>Chromadorea</taxon>
        <taxon>Rhabditida</taxon>
        <taxon>Tylenchina</taxon>
        <taxon>Panagrolaimomorpha</taxon>
        <taxon>Strongyloidoidea</taxon>
        <taxon>Strongyloididae</taxon>
        <taxon>Strongyloides</taxon>
    </lineage>
</organism>